<dbReference type="EMBL" id="ML975531">
    <property type="protein sequence ID" value="KAF1828549.1"/>
    <property type="molecule type" value="Genomic_DNA"/>
</dbReference>
<reference evidence="3" key="1">
    <citation type="submission" date="2020-01" db="EMBL/GenBank/DDBJ databases">
        <authorList>
            <consortium name="DOE Joint Genome Institute"/>
            <person name="Haridas S."/>
            <person name="Albert R."/>
            <person name="Binder M."/>
            <person name="Bloem J."/>
            <person name="Labutti K."/>
            <person name="Salamov A."/>
            <person name="Andreopoulos B."/>
            <person name="Baker S.E."/>
            <person name="Barry K."/>
            <person name="Bills G."/>
            <person name="Bluhm B.H."/>
            <person name="Cannon C."/>
            <person name="Castanera R."/>
            <person name="Culley D.E."/>
            <person name="Daum C."/>
            <person name="Ezra D."/>
            <person name="Gonzalez J.B."/>
            <person name="Henrissat B."/>
            <person name="Kuo A."/>
            <person name="Liang C."/>
            <person name="Lipzen A."/>
            <person name="Lutzoni F."/>
            <person name="Magnuson J."/>
            <person name="Mondo S."/>
            <person name="Nolan M."/>
            <person name="Ohm R."/>
            <person name="Pangilinan J."/>
            <person name="Park H.-J."/>
            <person name="Ramirez L."/>
            <person name="Alfaro M."/>
            <person name="Sun H."/>
            <person name="Tritt A."/>
            <person name="Yoshinaga Y."/>
            <person name="Zwiers L.-H."/>
            <person name="Turgeon B.G."/>
            <person name="Goodwin S.B."/>
            <person name="Spatafora J.W."/>
            <person name="Crous P.W."/>
            <person name="Grigoriev I.V."/>
        </authorList>
    </citation>
    <scope>NUCLEOTIDE SEQUENCE</scope>
    <source>
        <strain evidence="3">P77</strain>
    </source>
</reference>
<organism evidence="3 4">
    <name type="scientific">Decorospora gaudefroyi</name>
    <dbReference type="NCBI Taxonomy" id="184978"/>
    <lineage>
        <taxon>Eukaryota</taxon>
        <taxon>Fungi</taxon>
        <taxon>Dikarya</taxon>
        <taxon>Ascomycota</taxon>
        <taxon>Pezizomycotina</taxon>
        <taxon>Dothideomycetes</taxon>
        <taxon>Pleosporomycetidae</taxon>
        <taxon>Pleosporales</taxon>
        <taxon>Pleosporineae</taxon>
        <taxon>Pleosporaceae</taxon>
        <taxon>Decorospora</taxon>
    </lineage>
</organism>
<protein>
    <submittedName>
        <fullName evidence="3">HET-domain-containing protein</fullName>
    </submittedName>
</protein>
<dbReference type="PANTHER" id="PTHR10622:SF10">
    <property type="entry name" value="HET DOMAIN-CONTAINING PROTEIN"/>
    <property type="match status" value="1"/>
</dbReference>
<dbReference type="InterPro" id="IPR010730">
    <property type="entry name" value="HET"/>
</dbReference>
<dbReference type="OrthoDB" id="3793045at2759"/>
<dbReference type="Pfam" id="PF06985">
    <property type="entry name" value="HET"/>
    <property type="match status" value="1"/>
</dbReference>
<proteinExistence type="predicted"/>
<evidence type="ECO:0000259" key="1">
    <source>
        <dbReference type="Pfam" id="PF06985"/>
    </source>
</evidence>
<sequence>MRLINASTFEVEEFLPSSLPEYVILSHTWGAEEVTLQDVQSGEALRKNGYAKITGCCKKAAADGFNYCWIDTCCIDKTSSAELSEAINSITNVIEFYNAFWVDLGTRLSLHKHLKTITGIDDLEFSGSDTSYYTVAERMSWAAGRRTSRLEDTAYCLMGIFSVNMPLLYGEGARAFGRLQEEILRNEEDYTMFAWTMFAWTRPETKFSGVLASSPDDFSSFDPKWASDFEQPIGFPENWSFKHLLNNTSIFLESSDFHPPILTSRGLRITLPIFELENGHCYACLTTSHRIEIGQNLLCIKLSVLEPDKDVYIRRYSMALILLPMTATKRFKFASIYVRTRDPESTNLHGPLLGGGPPLLLVRIDPALSVHLVRVASGLVSLHHVLQKHFGEDVYPSILPNLNIISPNWEVYEKPLRGPMQLKYVAEVFHRRRETHIDVAAESANTYFIAFHRRHGSIGFHFNDGFDIAFWVKIKIDANYSKLVCSIKPTNTQDLGKGVDSERSVTFDRANLRFWRHPASEGQPHVGSYVDIKASIRPRPLVPDNGCTGQFVLTLTREHGSTPEEMGQSGASIYRRLRSKHVLPTAILLIGVEQSSGKHDTEHIYARSDMC</sequence>
<dbReference type="PANTHER" id="PTHR10622">
    <property type="entry name" value="HET DOMAIN-CONTAINING PROTEIN"/>
    <property type="match status" value="1"/>
</dbReference>
<evidence type="ECO:0000313" key="4">
    <source>
        <dbReference type="Proteomes" id="UP000800040"/>
    </source>
</evidence>
<keyword evidence="4" id="KW-1185">Reference proteome</keyword>
<gene>
    <name evidence="3" type="ORF">BDW02DRAFT_603318</name>
</gene>
<feature type="domain" description="DUF8212" evidence="2">
    <location>
        <begin position="174"/>
        <end position="278"/>
    </location>
</feature>
<dbReference type="Proteomes" id="UP000800040">
    <property type="component" value="Unassembled WGS sequence"/>
</dbReference>
<dbReference type="AlphaFoldDB" id="A0A6A5JWX3"/>
<name>A0A6A5JWX3_9PLEO</name>
<evidence type="ECO:0000259" key="2">
    <source>
        <dbReference type="Pfam" id="PF26640"/>
    </source>
</evidence>
<feature type="domain" description="Heterokaryon incompatibility" evidence="1">
    <location>
        <begin position="22"/>
        <end position="93"/>
    </location>
</feature>
<dbReference type="InterPro" id="IPR058525">
    <property type="entry name" value="DUF8212"/>
</dbReference>
<dbReference type="Pfam" id="PF26640">
    <property type="entry name" value="DUF8212"/>
    <property type="match status" value="1"/>
</dbReference>
<accession>A0A6A5JWX3</accession>
<evidence type="ECO:0000313" key="3">
    <source>
        <dbReference type="EMBL" id="KAF1828549.1"/>
    </source>
</evidence>